<accession>A0A1H9FF01</accession>
<dbReference type="OrthoDB" id="9804785at2"/>
<keyword evidence="4" id="KW-1185">Reference proteome</keyword>
<dbReference type="Proteomes" id="UP000242515">
    <property type="component" value="Unassembled WGS sequence"/>
</dbReference>
<dbReference type="InterPro" id="IPR001482">
    <property type="entry name" value="T2SS/T4SS_dom"/>
</dbReference>
<dbReference type="PROSITE" id="PS00662">
    <property type="entry name" value="T2SP_E"/>
    <property type="match status" value="1"/>
</dbReference>
<organism evidence="3 4">
    <name type="scientific">Rosenbergiella nectarea</name>
    <dbReference type="NCBI Taxonomy" id="988801"/>
    <lineage>
        <taxon>Bacteria</taxon>
        <taxon>Pseudomonadati</taxon>
        <taxon>Pseudomonadota</taxon>
        <taxon>Gammaproteobacteria</taxon>
        <taxon>Enterobacterales</taxon>
        <taxon>Erwiniaceae</taxon>
        <taxon>Rosenbergiella</taxon>
    </lineage>
</organism>
<reference evidence="4" key="1">
    <citation type="submission" date="2016-10" db="EMBL/GenBank/DDBJ databases">
        <authorList>
            <person name="Varghese N."/>
            <person name="Submissions S."/>
        </authorList>
    </citation>
    <scope>NUCLEOTIDE SEQUENCE [LARGE SCALE GENOMIC DNA]</scope>
    <source>
        <strain evidence="4">8N4</strain>
    </source>
</reference>
<name>A0A1H9FF01_9GAMM</name>
<dbReference type="PANTHER" id="PTHR30486">
    <property type="entry name" value="TWITCHING MOTILITY PROTEIN PILT"/>
    <property type="match status" value="1"/>
</dbReference>
<evidence type="ECO:0000259" key="2">
    <source>
        <dbReference type="PROSITE" id="PS00662"/>
    </source>
</evidence>
<dbReference type="InterPro" id="IPR027417">
    <property type="entry name" value="P-loop_NTPase"/>
</dbReference>
<dbReference type="Gene3D" id="3.30.450.90">
    <property type="match status" value="1"/>
</dbReference>
<dbReference type="Gene3D" id="3.40.50.300">
    <property type="entry name" value="P-loop containing nucleotide triphosphate hydrolases"/>
    <property type="match status" value="1"/>
</dbReference>
<dbReference type="PANTHER" id="PTHR30486:SF6">
    <property type="entry name" value="TYPE IV PILUS RETRACTATION ATPASE PILT"/>
    <property type="match status" value="1"/>
</dbReference>
<dbReference type="InterPro" id="IPR050921">
    <property type="entry name" value="T4SS_GSP_E_ATPase"/>
</dbReference>
<dbReference type="GO" id="GO:0016887">
    <property type="term" value="F:ATP hydrolysis activity"/>
    <property type="evidence" value="ECO:0007669"/>
    <property type="project" value="InterPro"/>
</dbReference>
<proteinExistence type="inferred from homology"/>
<evidence type="ECO:0000313" key="4">
    <source>
        <dbReference type="Proteomes" id="UP000242515"/>
    </source>
</evidence>
<sequence length="345" mass="39178">MELTELIARSVKHNASDLHLCCGEFPRWRRENRIAIIPHTEKLTPAWFEIFIRQRITERLLQQLSEQGHCDFAFSSEQGIRVRASLFKQQQGFSLSLRILPVQVRNIEHLQLPSAFIKLVNGEDGLLLITGATGSGKSTTLTAVIDHLNQQCQRHILMLEDPIEFCHRPVQCLIQQREIGEHVSDLSSGIVSALRQDPDIIVIGELRDKTTIKLALTAAETGHLVLATLHSTDTTHALQRLVDAFPPHERDTARQHLAQSLRAVLAQQLHYRKEKALPLYELLINTKAVGNLIREAKLHQLQGQLEQASQEGVASFRQSFERCHQQEGESVRTTTDKDFRTNFLK</sequence>
<gene>
    <name evidence="3" type="ORF">SAMN05216522_102293</name>
</gene>
<dbReference type="SUPFAM" id="SSF52540">
    <property type="entry name" value="P-loop containing nucleoside triphosphate hydrolases"/>
    <property type="match status" value="1"/>
</dbReference>
<dbReference type="STRING" id="988801.SAMN05216522_102293"/>
<dbReference type="AlphaFoldDB" id="A0A1H9FF01"/>
<dbReference type="CDD" id="cd01131">
    <property type="entry name" value="PilT"/>
    <property type="match status" value="1"/>
</dbReference>
<dbReference type="NCBIfam" id="TIGR01420">
    <property type="entry name" value="pilT_fam"/>
    <property type="match status" value="1"/>
</dbReference>
<dbReference type="EMBL" id="FOGC01000002">
    <property type="protein sequence ID" value="SEQ36492.1"/>
    <property type="molecule type" value="Genomic_DNA"/>
</dbReference>
<protein>
    <submittedName>
        <fullName evidence="3">Twitching motility protein PilT</fullName>
    </submittedName>
</protein>
<dbReference type="Pfam" id="PF00437">
    <property type="entry name" value="T2SSE"/>
    <property type="match status" value="1"/>
</dbReference>
<feature type="domain" description="Bacterial type II secretion system protein E" evidence="2">
    <location>
        <begin position="194"/>
        <end position="208"/>
    </location>
</feature>
<dbReference type="GO" id="GO:0005524">
    <property type="term" value="F:ATP binding"/>
    <property type="evidence" value="ECO:0007669"/>
    <property type="project" value="InterPro"/>
</dbReference>
<evidence type="ECO:0000313" key="3">
    <source>
        <dbReference type="EMBL" id="SEQ36492.1"/>
    </source>
</evidence>
<evidence type="ECO:0000256" key="1">
    <source>
        <dbReference type="ARBA" id="ARBA00006611"/>
    </source>
</evidence>
<dbReference type="RefSeq" id="WP_092673246.1">
    <property type="nucleotide sequence ID" value="NZ_FOGC01000002.1"/>
</dbReference>
<comment type="similarity">
    <text evidence="1">Belongs to the GSP E family.</text>
</comment>
<dbReference type="InterPro" id="IPR006321">
    <property type="entry name" value="PilT/PilU"/>
</dbReference>